<dbReference type="SUPFAM" id="SSF48371">
    <property type="entry name" value="ARM repeat"/>
    <property type="match status" value="1"/>
</dbReference>
<evidence type="ECO:0000313" key="7">
    <source>
        <dbReference type="Proteomes" id="UP001163046"/>
    </source>
</evidence>
<evidence type="ECO:0000256" key="1">
    <source>
        <dbReference type="ARBA" id="ARBA00004308"/>
    </source>
</evidence>
<dbReference type="GO" id="GO:0016192">
    <property type="term" value="P:vesicle-mediated transport"/>
    <property type="evidence" value="ECO:0007669"/>
    <property type="project" value="InterPro"/>
</dbReference>
<gene>
    <name evidence="6" type="primary">AP4E1_3</name>
    <name evidence="6" type="ORF">OS493_003478</name>
</gene>
<evidence type="ECO:0000259" key="5">
    <source>
        <dbReference type="Pfam" id="PF01602"/>
    </source>
</evidence>
<feature type="domain" description="Clathrin/coatomer adaptor adaptin-like N-terminal" evidence="5">
    <location>
        <begin position="54"/>
        <end position="433"/>
    </location>
</feature>
<dbReference type="GO" id="GO:0006886">
    <property type="term" value="P:intracellular protein transport"/>
    <property type="evidence" value="ECO:0007669"/>
    <property type="project" value="InterPro"/>
</dbReference>
<keyword evidence="4" id="KW-0472">Membrane</keyword>
<comment type="caution">
    <text evidence="6">The sequence shown here is derived from an EMBL/GenBank/DDBJ whole genome shotgun (WGS) entry which is preliminary data.</text>
</comment>
<dbReference type="AlphaFoldDB" id="A0A9X0A5M3"/>
<dbReference type="InterPro" id="IPR002553">
    <property type="entry name" value="Clathrin/coatomer_adapt-like_N"/>
</dbReference>
<sequence length="441" mass="49511">MASKGSVNLPSFITGYYGPSSGSSRAFESLVRAIGESKSKQEEDRIAKKELGVLKEKLTQRDTSTKQMREYLVRLIYCEMLGHNASIGYVEAIKFAQQPNILDKRVGYLAASLFLHEDHELIVLLINTLQKDLRSTNVVEVCFALTVACKLINKDMMPALLPQVLELLQSKRDIVRKKAVMALQSFYMKNPSAIPDVRELAKKAVCDNDPGVVSSSLHVFYELIKADPSKYKDLVNGFVNLQKTILDGKMAKDYDYHGVAAPWIQMKLLRLMGMLGADDQKASKKIYPVLGKTLSKVNTNSLISYAVAYECTRTITSIYPDKDLIDKAARCVGVFLVAKTNDIKYLGINTLTSLIQMGSGFVMEPAYQRIVIDCLDAPDETLKRKTLDLLCHITSAANVETVCEKLLSYLKSTTDTYFRTELVDRITELAERYLFTYIQRV</sequence>
<proteinExistence type="predicted"/>
<reference evidence="6" key="1">
    <citation type="submission" date="2023-01" db="EMBL/GenBank/DDBJ databases">
        <title>Genome assembly of the deep-sea coral Lophelia pertusa.</title>
        <authorList>
            <person name="Herrera S."/>
            <person name="Cordes E."/>
        </authorList>
    </citation>
    <scope>NUCLEOTIDE SEQUENCE</scope>
    <source>
        <strain evidence="6">USNM1676648</strain>
        <tissue evidence="6">Polyp</tissue>
    </source>
</reference>
<dbReference type="Proteomes" id="UP001163046">
    <property type="component" value="Unassembled WGS sequence"/>
</dbReference>
<accession>A0A9X0A5M3</accession>
<dbReference type="OrthoDB" id="5959696at2759"/>
<evidence type="ECO:0000313" key="6">
    <source>
        <dbReference type="EMBL" id="KAJ7393812.1"/>
    </source>
</evidence>
<dbReference type="InterPro" id="IPR050840">
    <property type="entry name" value="Adaptor_Complx_Large_Subunit"/>
</dbReference>
<dbReference type="GO" id="GO:0030117">
    <property type="term" value="C:membrane coat"/>
    <property type="evidence" value="ECO:0007669"/>
    <property type="project" value="InterPro"/>
</dbReference>
<keyword evidence="2" id="KW-0813">Transport</keyword>
<evidence type="ECO:0000256" key="3">
    <source>
        <dbReference type="ARBA" id="ARBA00022927"/>
    </source>
</evidence>
<comment type="subcellular location">
    <subcellularLocation>
        <location evidence="1">Endomembrane system</location>
    </subcellularLocation>
</comment>
<dbReference type="Pfam" id="PF01602">
    <property type="entry name" value="Adaptin_N"/>
    <property type="match status" value="1"/>
</dbReference>
<dbReference type="PANTHER" id="PTHR22780">
    <property type="entry name" value="ADAPTIN, ALPHA/GAMMA/EPSILON"/>
    <property type="match status" value="1"/>
</dbReference>
<dbReference type="InterPro" id="IPR016024">
    <property type="entry name" value="ARM-type_fold"/>
</dbReference>
<keyword evidence="3" id="KW-0653">Protein transport</keyword>
<dbReference type="GO" id="GO:0012505">
    <property type="term" value="C:endomembrane system"/>
    <property type="evidence" value="ECO:0007669"/>
    <property type="project" value="UniProtKB-SubCell"/>
</dbReference>
<dbReference type="InterPro" id="IPR011989">
    <property type="entry name" value="ARM-like"/>
</dbReference>
<evidence type="ECO:0000256" key="4">
    <source>
        <dbReference type="ARBA" id="ARBA00023136"/>
    </source>
</evidence>
<dbReference type="Gene3D" id="1.25.10.10">
    <property type="entry name" value="Leucine-rich Repeat Variant"/>
    <property type="match status" value="1"/>
</dbReference>
<evidence type="ECO:0000256" key="2">
    <source>
        <dbReference type="ARBA" id="ARBA00022448"/>
    </source>
</evidence>
<keyword evidence="7" id="KW-1185">Reference proteome</keyword>
<organism evidence="6 7">
    <name type="scientific">Desmophyllum pertusum</name>
    <dbReference type="NCBI Taxonomy" id="174260"/>
    <lineage>
        <taxon>Eukaryota</taxon>
        <taxon>Metazoa</taxon>
        <taxon>Cnidaria</taxon>
        <taxon>Anthozoa</taxon>
        <taxon>Hexacorallia</taxon>
        <taxon>Scleractinia</taxon>
        <taxon>Caryophylliina</taxon>
        <taxon>Caryophylliidae</taxon>
        <taxon>Desmophyllum</taxon>
    </lineage>
</organism>
<name>A0A9X0A5M3_9CNID</name>
<dbReference type="EMBL" id="MU825397">
    <property type="protein sequence ID" value="KAJ7393812.1"/>
    <property type="molecule type" value="Genomic_DNA"/>
</dbReference>
<protein>
    <submittedName>
        <fullName evidence="6">AP-4 complex subunit epsilon-1</fullName>
    </submittedName>
</protein>